<dbReference type="PANTHER" id="PTHR42999">
    <property type="entry name" value="ANTIBIOTIC RESISTANCE PROTEIN MCBG"/>
    <property type="match status" value="1"/>
</dbReference>
<evidence type="ECO:0000256" key="1">
    <source>
        <dbReference type="SAM" id="MobiDB-lite"/>
    </source>
</evidence>
<evidence type="ECO:0000313" key="3">
    <source>
        <dbReference type="Proteomes" id="UP001234216"/>
    </source>
</evidence>
<evidence type="ECO:0000313" key="2">
    <source>
        <dbReference type="EMBL" id="MDQ0906585.1"/>
    </source>
</evidence>
<reference evidence="2" key="1">
    <citation type="submission" date="2023-07" db="EMBL/GenBank/DDBJ databases">
        <title>Comparative genomics of wheat-associated soil bacteria to identify genetic determinants of phenazine resistance.</title>
        <authorList>
            <person name="Mouncey N."/>
        </authorList>
    </citation>
    <scope>NUCLEOTIDE SEQUENCE</scope>
    <source>
        <strain evidence="2">V4I22</strain>
    </source>
</reference>
<dbReference type="SUPFAM" id="SSF141571">
    <property type="entry name" value="Pentapeptide repeat-like"/>
    <property type="match status" value="1"/>
</dbReference>
<dbReference type="RefSeq" id="WP_373432456.1">
    <property type="nucleotide sequence ID" value="NZ_JAUSYQ010000002.1"/>
</dbReference>
<accession>A0AAW8FB58</accession>
<dbReference type="PANTHER" id="PTHR42999:SF2">
    <property type="match status" value="1"/>
</dbReference>
<sequence length="224" mass="25442">MTTPRPPRGFRQDRRVSRSDPNCTDLPPEYSARNIHISDVDFSFKEFELVDIETCNVFDVKVNGSEWDRCTLSALHVERCDLANLKMANCGVHRCRYLRNRITGATLVDGYWTDVLLRDCVADMSSWRFTRFQRVAFEKCKLVDTDWTSAQMKDVTFTDCDLSDAQFSQCSMERVHFSGCTLDRLKGLPSLSGASMDPTDALSLTYQLAAAMGISVREMRADSC</sequence>
<comment type="caution">
    <text evidence="2">The sequence shown here is derived from an EMBL/GenBank/DDBJ whole genome shotgun (WGS) entry which is preliminary data.</text>
</comment>
<dbReference type="Gene3D" id="2.160.20.80">
    <property type="entry name" value="E3 ubiquitin-protein ligase SopA"/>
    <property type="match status" value="1"/>
</dbReference>
<dbReference type="InterPro" id="IPR001646">
    <property type="entry name" value="5peptide_repeat"/>
</dbReference>
<dbReference type="Pfam" id="PF13599">
    <property type="entry name" value="Pentapeptide_4"/>
    <property type="match status" value="1"/>
</dbReference>
<name>A0AAW8FB58_9ACTN</name>
<dbReference type="InterPro" id="IPR052949">
    <property type="entry name" value="PA_immunity-related"/>
</dbReference>
<feature type="region of interest" description="Disordered" evidence="1">
    <location>
        <begin position="1"/>
        <end position="21"/>
    </location>
</feature>
<protein>
    <submittedName>
        <fullName evidence="2">Uncharacterized protein YjbI with pentapeptide repeats</fullName>
    </submittedName>
</protein>
<dbReference type="AlphaFoldDB" id="A0AAW8FB58"/>
<proteinExistence type="predicted"/>
<dbReference type="EMBL" id="JAUSZV010000005">
    <property type="protein sequence ID" value="MDQ0906585.1"/>
    <property type="molecule type" value="Genomic_DNA"/>
</dbReference>
<dbReference type="Proteomes" id="UP001234216">
    <property type="component" value="Unassembled WGS sequence"/>
</dbReference>
<organism evidence="2 3">
    <name type="scientific">Streptomyces canus</name>
    <dbReference type="NCBI Taxonomy" id="58343"/>
    <lineage>
        <taxon>Bacteria</taxon>
        <taxon>Bacillati</taxon>
        <taxon>Actinomycetota</taxon>
        <taxon>Actinomycetes</taxon>
        <taxon>Kitasatosporales</taxon>
        <taxon>Streptomycetaceae</taxon>
        <taxon>Streptomyces</taxon>
        <taxon>Streptomyces aurantiacus group</taxon>
    </lineage>
</organism>
<gene>
    <name evidence="2" type="ORF">QFZ22_002570</name>
</gene>